<dbReference type="Gene3D" id="4.10.240.10">
    <property type="entry name" value="Zn(2)-C6 fungal-type DNA-binding domain"/>
    <property type="match status" value="1"/>
</dbReference>
<dbReference type="PROSITE" id="PS00463">
    <property type="entry name" value="ZN2_CY6_FUNGAL_1"/>
    <property type="match status" value="1"/>
</dbReference>
<evidence type="ECO:0000313" key="6">
    <source>
        <dbReference type="Proteomes" id="UP000799771"/>
    </source>
</evidence>
<keyword evidence="6" id="KW-1185">Reference proteome</keyword>
<dbReference type="CDD" id="cd00067">
    <property type="entry name" value="GAL4"/>
    <property type="match status" value="1"/>
</dbReference>
<gene>
    <name evidence="5" type="ORF">P153DRAFT_258613</name>
</gene>
<dbReference type="CDD" id="cd12148">
    <property type="entry name" value="fungal_TF_MHR"/>
    <property type="match status" value="1"/>
</dbReference>
<dbReference type="InterPro" id="IPR001138">
    <property type="entry name" value="Zn2Cys6_DnaBD"/>
</dbReference>
<feature type="compositionally biased region" description="Polar residues" evidence="3">
    <location>
        <begin position="749"/>
        <end position="762"/>
    </location>
</feature>
<dbReference type="PROSITE" id="PS50048">
    <property type="entry name" value="ZN2_CY6_FUNGAL_2"/>
    <property type="match status" value="1"/>
</dbReference>
<feature type="compositionally biased region" description="Basic residues" evidence="3">
    <location>
        <begin position="25"/>
        <end position="40"/>
    </location>
</feature>
<dbReference type="Pfam" id="PF00172">
    <property type="entry name" value="Zn_clus"/>
    <property type="match status" value="1"/>
</dbReference>
<dbReference type="GeneID" id="54403234"/>
<feature type="compositionally biased region" description="Basic residues" evidence="3">
    <location>
        <begin position="898"/>
        <end position="916"/>
    </location>
</feature>
<evidence type="ECO:0000259" key="4">
    <source>
        <dbReference type="PROSITE" id="PS50048"/>
    </source>
</evidence>
<keyword evidence="2" id="KW-0539">Nucleus</keyword>
<dbReference type="Pfam" id="PF04082">
    <property type="entry name" value="Fungal_trans"/>
    <property type="match status" value="1"/>
</dbReference>
<evidence type="ECO:0000313" key="5">
    <source>
        <dbReference type="EMBL" id="KAF2124354.1"/>
    </source>
</evidence>
<dbReference type="Proteomes" id="UP000799771">
    <property type="component" value="Unassembled WGS sequence"/>
</dbReference>
<feature type="region of interest" description="Disordered" evidence="3">
    <location>
        <begin position="717"/>
        <end position="762"/>
    </location>
</feature>
<dbReference type="InterPro" id="IPR050987">
    <property type="entry name" value="AtrR-like"/>
</dbReference>
<dbReference type="EMBL" id="ML977519">
    <property type="protein sequence ID" value="KAF2124354.1"/>
    <property type="molecule type" value="Genomic_DNA"/>
</dbReference>
<sequence>MPPKRGSEDEAPASYKIQRVEHDHQHHHPHQQSTSPHHRLPNNDFSGSVKRKLADSKRTGQACDRCKIRKIRCDGRPEGCTSCEQNRTPCRTTDRITGRATTRGHAEAMEAENTGLRAHIADLQAQLKEVGVDPRAPPAHSANLDVPSHPWTSAGHAGESQAWMDPQQQRPCPSPLSGYAPASSGVDSSEFPSLPHFKYGSIGDNYLGVASGDSLLSHIRGTSLSVFGTQVDLTDFMMGDAEYEKSVMSYTTLVQITVGGQKVERIELPPYNALREYAGWYLRSLNPYTMLLHRPALMQLVWSFGNDPNFTPTAPETVFVHMMLATIKYQVAARNSQQDAMMEESHAHYKYALSFYKDLLLGSHRLESIQAMAMICHHLRNFPKPGAAWIFTSMTHLFATELGMHRSVKAWAEGPVKLSKIEIEMRKRVFWTLHALTINLSGKLGRPMPVNNDDIDVEFPEPMNDCLPGEEGTLDTFHQCSFQVGIQVAKHCVWELSLNKLIYSVRHSPRAYVENLKRLEAGIRQWKEDMPFELRDPSHASQDDHIFALYLEYWYQSYQLLLHHPAVCRSMDAAIINSNLDKCLDASQKMLLNCTEMMHKKSLDIPWINTVVYIAAIFTTLFISSRRKELMSPVDMTRLKGDMATWINVLGECDHFLGSGDSLKNAISTIVDQSLANINDSIVKRTESLARAALQSPQHGTAPAPVYENNNYHDSYTTAPTIPTDPTLTSTSPNYNTLTGPLTHPYNLQPVSQPSNNAFDQQPQYTTREDNVMTPTHAAALAAASSNRTPQPQPQNTNNHYVYQPQQPTQTNTPHHPQPQNNYANTLTPANALTPQDWRQWSAMQMQPQPQLGQGAPYHSLHTVNTATSLMSLAEREGAGQGPPQNQNPQHMDGGGHPHPHPHPHPHAHAHTHAHAHAHWPEIQFPGMQTGN</sequence>
<dbReference type="RefSeq" id="XP_033518747.1">
    <property type="nucleotide sequence ID" value="XM_033662802.1"/>
</dbReference>
<evidence type="ECO:0000256" key="2">
    <source>
        <dbReference type="ARBA" id="ARBA00023242"/>
    </source>
</evidence>
<dbReference type="GO" id="GO:0000981">
    <property type="term" value="F:DNA-binding transcription factor activity, RNA polymerase II-specific"/>
    <property type="evidence" value="ECO:0007669"/>
    <property type="project" value="InterPro"/>
</dbReference>
<feature type="region of interest" description="Disordered" evidence="3">
    <location>
        <begin position="136"/>
        <end position="184"/>
    </location>
</feature>
<protein>
    <recommendedName>
        <fullName evidence="4">Zn(2)-C6 fungal-type domain-containing protein</fullName>
    </recommendedName>
</protein>
<feature type="compositionally biased region" description="Low complexity" evidence="3">
    <location>
        <begin position="804"/>
        <end position="822"/>
    </location>
</feature>
<keyword evidence="1" id="KW-0479">Metal-binding</keyword>
<dbReference type="GO" id="GO:0008270">
    <property type="term" value="F:zinc ion binding"/>
    <property type="evidence" value="ECO:0007669"/>
    <property type="project" value="InterPro"/>
</dbReference>
<feature type="region of interest" description="Disordered" evidence="3">
    <location>
        <begin position="1"/>
        <end position="61"/>
    </location>
</feature>
<evidence type="ECO:0000256" key="1">
    <source>
        <dbReference type="ARBA" id="ARBA00022723"/>
    </source>
</evidence>
<accession>A0A6A5ZZM5</accession>
<dbReference type="GO" id="GO:0003677">
    <property type="term" value="F:DNA binding"/>
    <property type="evidence" value="ECO:0007669"/>
    <property type="project" value="InterPro"/>
</dbReference>
<reference evidence="5" key="1">
    <citation type="journal article" date="2020" name="Stud. Mycol.">
        <title>101 Dothideomycetes genomes: a test case for predicting lifestyles and emergence of pathogens.</title>
        <authorList>
            <person name="Haridas S."/>
            <person name="Albert R."/>
            <person name="Binder M."/>
            <person name="Bloem J."/>
            <person name="Labutti K."/>
            <person name="Salamov A."/>
            <person name="Andreopoulos B."/>
            <person name="Baker S."/>
            <person name="Barry K."/>
            <person name="Bills G."/>
            <person name="Bluhm B."/>
            <person name="Cannon C."/>
            <person name="Castanera R."/>
            <person name="Culley D."/>
            <person name="Daum C."/>
            <person name="Ezra D."/>
            <person name="Gonzalez J."/>
            <person name="Henrissat B."/>
            <person name="Kuo A."/>
            <person name="Liang C."/>
            <person name="Lipzen A."/>
            <person name="Lutzoni F."/>
            <person name="Magnuson J."/>
            <person name="Mondo S."/>
            <person name="Nolan M."/>
            <person name="Ohm R."/>
            <person name="Pangilinan J."/>
            <person name="Park H.-J."/>
            <person name="Ramirez L."/>
            <person name="Alfaro M."/>
            <person name="Sun H."/>
            <person name="Tritt A."/>
            <person name="Yoshinaga Y."/>
            <person name="Zwiers L.-H."/>
            <person name="Turgeon B."/>
            <person name="Goodwin S."/>
            <person name="Spatafora J."/>
            <person name="Crous P."/>
            <person name="Grigoriev I."/>
        </authorList>
    </citation>
    <scope>NUCLEOTIDE SEQUENCE</scope>
    <source>
        <strain evidence="5">CBS 119687</strain>
    </source>
</reference>
<dbReference type="InterPro" id="IPR036864">
    <property type="entry name" value="Zn2-C6_fun-type_DNA-bd_sf"/>
</dbReference>
<dbReference type="SMART" id="SM00906">
    <property type="entry name" value="Fungal_trans"/>
    <property type="match status" value="1"/>
</dbReference>
<dbReference type="OrthoDB" id="4456959at2759"/>
<evidence type="ECO:0000256" key="3">
    <source>
        <dbReference type="SAM" id="MobiDB-lite"/>
    </source>
</evidence>
<feature type="domain" description="Zn(2)-C6 fungal-type" evidence="4">
    <location>
        <begin position="62"/>
        <end position="92"/>
    </location>
</feature>
<feature type="compositionally biased region" description="Polar residues" evidence="3">
    <location>
        <begin position="717"/>
        <end position="740"/>
    </location>
</feature>
<proteinExistence type="predicted"/>
<dbReference type="SMART" id="SM00066">
    <property type="entry name" value="GAL4"/>
    <property type="match status" value="1"/>
</dbReference>
<name>A0A6A5ZZM5_9PLEO</name>
<dbReference type="AlphaFoldDB" id="A0A6A5ZZM5"/>
<dbReference type="PANTHER" id="PTHR46910">
    <property type="entry name" value="TRANSCRIPTION FACTOR PDR1"/>
    <property type="match status" value="1"/>
</dbReference>
<dbReference type="GO" id="GO:0006351">
    <property type="term" value="P:DNA-templated transcription"/>
    <property type="evidence" value="ECO:0007669"/>
    <property type="project" value="InterPro"/>
</dbReference>
<feature type="compositionally biased region" description="Polar residues" evidence="3">
    <location>
        <begin position="785"/>
        <end position="801"/>
    </location>
</feature>
<feature type="non-terminal residue" evidence="5">
    <location>
        <position position="932"/>
    </location>
</feature>
<organism evidence="5 6">
    <name type="scientific">Dothidotthia symphoricarpi CBS 119687</name>
    <dbReference type="NCBI Taxonomy" id="1392245"/>
    <lineage>
        <taxon>Eukaryota</taxon>
        <taxon>Fungi</taxon>
        <taxon>Dikarya</taxon>
        <taxon>Ascomycota</taxon>
        <taxon>Pezizomycotina</taxon>
        <taxon>Dothideomycetes</taxon>
        <taxon>Pleosporomycetidae</taxon>
        <taxon>Pleosporales</taxon>
        <taxon>Dothidotthiaceae</taxon>
        <taxon>Dothidotthia</taxon>
    </lineage>
</organism>
<dbReference type="PANTHER" id="PTHR46910:SF4">
    <property type="entry name" value="ZN(2)-C6 FUNGAL-TYPE DOMAIN-CONTAINING PROTEIN"/>
    <property type="match status" value="1"/>
</dbReference>
<feature type="region of interest" description="Disordered" evidence="3">
    <location>
        <begin position="876"/>
        <end position="916"/>
    </location>
</feature>
<dbReference type="SUPFAM" id="SSF57701">
    <property type="entry name" value="Zn2/Cys6 DNA-binding domain"/>
    <property type="match status" value="1"/>
</dbReference>
<dbReference type="InterPro" id="IPR007219">
    <property type="entry name" value="XnlR_reg_dom"/>
</dbReference>
<feature type="region of interest" description="Disordered" evidence="3">
    <location>
        <begin position="782"/>
        <end position="828"/>
    </location>
</feature>